<evidence type="ECO:0000313" key="4">
    <source>
        <dbReference type="Proteomes" id="UP000008922"/>
    </source>
</evidence>
<organism evidence="3 4">
    <name type="scientific">Anaerolinea thermophila (strain DSM 14523 / JCM 11388 / NBRC 100420 / UNI-1)</name>
    <dbReference type="NCBI Taxonomy" id="926569"/>
    <lineage>
        <taxon>Bacteria</taxon>
        <taxon>Bacillati</taxon>
        <taxon>Chloroflexota</taxon>
        <taxon>Anaerolineae</taxon>
        <taxon>Anaerolineales</taxon>
        <taxon>Anaerolineaceae</taxon>
        <taxon>Anaerolinea</taxon>
    </lineage>
</organism>
<gene>
    <name evidence="3" type="ordered locus">ANT_14090</name>
</gene>
<evidence type="ECO:0000256" key="1">
    <source>
        <dbReference type="SAM" id="Phobius"/>
    </source>
</evidence>
<proteinExistence type="predicted"/>
<dbReference type="InterPro" id="IPR008984">
    <property type="entry name" value="SMAD_FHA_dom_sf"/>
</dbReference>
<dbReference type="CDD" id="cd00060">
    <property type="entry name" value="FHA"/>
    <property type="match status" value="1"/>
</dbReference>
<dbReference type="SMART" id="SM00240">
    <property type="entry name" value="FHA"/>
    <property type="match status" value="1"/>
</dbReference>
<dbReference type="HOGENOM" id="CLU_1270122_0_0_0"/>
<reference evidence="3 4" key="1">
    <citation type="submission" date="2010-12" db="EMBL/GenBank/DDBJ databases">
        <title>Whole genome sequence of Anaerolinea thermophila UNI-1.</title>
        <authorList>
            <person name="Narita-Yamada S."/>
            <person name="Kishi E."/>
            <person name="Watanabe Y."/>
            <person name="Takasaki K."/>
            <person name="Ankai A."/>
            <person name="Oguchi A."/>
            <person name="Fukui S."/>
            <person name="Takahashi M."/>
            <person name="Yashiro I."/>
            <person name="Hosoyama A."/>
            <person name="Sekiguchi Y."/>
            <person name="Hanada S."/>
            <person name="Fujita N."/>
        </authorList>
    </citation>
    <scope>NUCLEOTIDE SEQUENCE [LARGE SCALE GENOMIC DNA]</scope>
    <source>
        <strain evidence="4">DSM 14523 / JCM 11388 / NBRC 100420 / UNI-1</strain>
    </source>
</reference>
<keyword evidence="4" id="KW-1185">Reference proteome</keyword>
<dbReference type="Gene3D" id="2.60.200.20">
    <property type="match status" value="1"/>
</dbReference>
<keyword evidence="1" id="KW-0812">Transmembrane</keyword>
<dbReference type="eggNOG" id="COG1716">
    <property type="taxonomic scope" value="Bacteria"/>
</dbReference>
<dbReference type="InterPro" id="IPR000253">
    <property type="entry name" value="FHA_dom"/>
</dbReference>
<evidence type="ECO:0000259" key="2">
    <source>
        <dbReference type="PROSITE" id="PS50006"/>
    </source>
</evidence>
<dbReference type="RefSeq" id="WP_013559819.1">
    <property type="nucleotide sequence ID" value="NC_014960.1"/>
</dbReference>
<sequence length="217" mass="23327">MPVGYQLIMRSGPQAGGVFPLTKTEISLGRDLTNDLVVSDPEVSRHHARLYLQGNTYVLEDLGSTNGTFVNGIRLTGPYPLRPGESISLGERVVFLYEVVDEDATVVTPASRIPAGGELYPQVGVSPSVGKAQSSVPSRPRYTAPLGSTPVAPVEYAVEPTSIEEPGLHQQNKTTRVLLISLAVVFVLACLCIGVLLWNAPKEFWCLFPIWPAGACP</sequence>
<dbReference type="STRING" id="926569.ANT_14090"/>
<dbReference type="InParanoid" id="E8N4S3"/>
<dbReference type="SUPFAM" id="SSF49879">
    <property type="entry name" value="SMAD/FHA domain"/>
    <property type="match status" value="1"/>
</dbReference>
<accession>E8N4S3</accession>
<dbReference type="Proteomes" id="UP000008922">
    <property type="component" value="Chromosome"/>
</dbReference>
<dbReference type="InterPro" id="IPR050923">
    <property type="entry name" value="Cell_Proc_Reg/RNA_Proc"/>
</dbReference>
<dbReference type="AlphaFoldDB" id="E8N4S3"/>
<dbReference type="OrthoDB" id="164462at2"/>
<dbReference type="PROSITE" id="PS50006">
    <property type="entry name" value="FHA_DOMAIN"/>
    <property type="match status" value="1"/>
</dbReference>
<dbReference type="KEGG" id="atm:ANT_14090"/>
<name>E8N4S3_ANATU</name>
<dbReference type="Pfam" id="PF00498">
    <property type="entry name" value="FHA"/>
    <property type="match status" value="1"/>
</dbReference>
<protein>
    <recommendedName>
        <fullName evidence="2">FHA domain-containing protein</fullName>
    </recommendedName>
</protein>
<dbReference type="PANTHER" id="PTHR23308">
    <property type="entry name" value="NUCLEAR INHIBITOR OF PROTEIN PHOSPHATASE-1"/>
    <property type="match status" value="1"/>
</dbReference>
<keyword evidence="1" id="KW-1133">Transmembrane helix</keyword>
<feature type="transmembrane region" description="Helical" evidence="1">
    <location>
        <begin position="177"/>
        <end position="198"/>
    </location>
</feature>
<keyword evidence="1" id="KW-0472">Membrane</keyword>
<dbReference type="EMBL" id="AP012029">
    <property type="protein sequence ID" value="BAJ63437.1"/>
    <property type="molecule type" value="Genomic_DNA"/>
</dbReference>
<evidence type="ECO:0000313" key="3">
    <source>
        <dbReference type="EMBL" id="BAJ63437.1"/>
    </source>
</evidence>
<feature type="domain" description="FHA" evidence="2">
    <location>
        <begin position="26"/>
        <end position="75"/>
    </location>
</feature>